<dbReference type="Proteomes" id="UP001556220">
    <property type="component" value="Unassembled WGS sequence"/>
</dbReference>
<feature type="chain" id="PRO_5047419110" description="DUF2756 domain-containing protein" evidence="2">
    <location>
        <begin position="33"/>
        <end position="132"/>
    </location>
</feature>
<dbReference type="RefSeq" id="WP_367854693.1">
    <property type="nucleotide sequence ID" value="NZ_JBFOHK010000003.1"/>
</dbReference>
<accession>A0ABV3QFL6</accession>
<evidence type="ECO:0000256" key="1">
    <source>
        <dbReference type="SAM" id="MobiDB-lite"/>
    </source>
</evidence>
<reference evidence="3 4" key="1">
    <citation type="submission" date="2024-06" db="EMBL/GenBank/DDBJ databases">
        <authorList>
            <person name="Woo H."/>
        </authorList>
    </citation>
    <scope>NUCLEOTIDE SEQUENCE [LARGE SCALE GENOMIC DNA]</scope>
    <source>
        <strain evidence="3 4">Si-c</strain>
    </source>
</reference>
<name>A0ABV3QFL6_9GAMM</name>
<evidence type="ECO:0000313" key="3">
    <source>
        <dbReference type="EMBL" id="MEW9572626.1"/>
    </source>
</evidence>
<protein>
    <recommendedName>
        <fullName evidence="5">DUF2756 domain-containing protein</fullName>
    </recommendedName>
</protein>
<comment type="caution">
    <text evidence="3">The sequence shown here is derived from an EMBL/GenBank/DDBJ whole genome shotgun (WGS) entry which is preliminary data.</text>
</comment>
<keyword evidence="2" id="KW-0732">Signal</keyword>
<keyword evidence="4" id="KW-1185">Reference proteome</keyword>
<dbReference type="EMBL" id="JBFOHK010000003">
    <property type="protein sequence ID" value="MEW9572626.1"/>
    <property type="molecule type" value="Genomic_DNA"/>
</dbReference>
<proteinExistence type="predicted"/>
<organism evidence="3 4">
    <name type="scientific">Rhodanobacter lycopersici</name>
    <dbReference type="NCBI Taxonomy" id="3162487"/>
    <lineage>
        <taxon>Bacteria</taxon>
        <taxon>Pseudomonadati</taxon>
        <taxon>Pseudomonadota</taxon>
        <taxon>Gammaproteobacteria</taxon>
        <taxon>Lysobacterales</taxon>
        <taxon>Rhodanobacteraceae</taxon>
        <taxon>Rhodanobacter</taxon>
    </lineage>
</organism>
<evidence type="ECO:0000256" key="2">
    <source>
        <dbReference type="SAM" id="SignalP"/>
    </source>
</evidence>
<feature type="compositionally biased region" description="Polar residues" evidence="1">
    <location>
        <begin position="120"/>
        <end position="132"/>
    </location>
</feature>
<evidence type="ECO:0008006" key="5">
    <source>
        <dbReference type="Google" id="ProtNLM"/>
    </source>
</evidence>
<gene>
    <name evidence="3" type="ORF">ABQJ54_12780</name>
</gene>
<evidence type="ECO:0000313" key="4">
    <source>
        <dbReference type="Proteomes" id="UP001556220"/>
    </source>
</evidence>
<sequence length="132" mass="14544">MTIARLWGEKLHRSMPHWLLAGLLAFTGTAMAQTSPANARFQQSVRQQQVGDQLQKSQQQAQQRQNVANMQQQPLAQGAAARNQQDQANRAQQDLENARQQDLVNRYGDASALPSRQPAAATTGTSKKSQGH</sequence>
<feature type="region of interest" description="Disordered" evidence="1">
    <location>
        <begin position="37"/>
        <end position="132"/>
    </location>
</feature>
<feature type="signal peptide" evidence="2">
    <location>
        <begin position="1"/>
        <end position="32"/>
    </location>
</feature>
<feature type="compositionally biased region" description="Low complexity" evidence="1">
    <location>
        <begin position="42"/>
        <end position="94"/>
    </location>
</feature>